<evidence type="ECO:0000313" key="1">
    <source>
        <dbReference type="EMBL" id="CAG6646937.1"/>
    </source>
</evidence>
<dbReference type="EMBL" id="HBUF01144567">
    <property type="protein sequence ID" value="CAG6646937.1"/>
    <property type="molecule type" value="Transcribed_RNA"/>
</dbReference>
<organism evidence="1">
    <name type="scientific">Cacopsylla melanoneura</name>
    <dbReference type="NCBI Taxonomy" id="428564"/>
    <lineage>
        <taxon>Eukaryota</taxon>
        <taxon>Metazoa</taxon>
        <taxon>Ecdysozoa</taxon>
        <taxon>Arthropoda</taxon>
        <taxon>Hexapoda</taxon>
        <taxon>Insecta</taxon>
        <taxon>Pterygota</taxon>
        <taxon>Neoptera</taxon>
        <taxon>Paraneoptera</taxon>
        <taxon>Hemiptera</taxon>
        <taxon>Sternorrhyncha</taxon>
        <taxon>Psylloidea</taxon>
        <taxon>Psyllidae</taxon>
        <taxon>Psyllinae</taxon>
        <taxon>Cacopsylla</taxon>
    </lineage>
</organism>
<protein>
    <submittedName>
        <fullName evidence="1">Uncharacterized protein</fullName>
    </submittedName>
</protein>
<dbReference type="AlphaFoldDB" id="A0A8D8W4N6"/>
<accession>A0A8D8W4N6</accession>
<name>A0A8D8W4N6_9HEMI</name>
<proteinExistence type="predicted"/>
<sequence>MNLQINTECIRYLYLDSAVLNISIIISSEYTRITYIVPSSGNTRLQEDQDTTLTIHDTYSHYVTTVLIRKLRFQDDVFCLEMWERGRRRLHFAFYDKLRTR</sequence>
<reference evidence="1" key="1">
    <citation type="submission" date="2021-05" db="EMBL/GenBank/DDBJ databases">
        <authorList>
            <person name="Alioto T."/>
            <person name="Alioto T."/>
            <person name="Gomez Garrido J."/>
        </authorList>
    </citation>
    <scope>NUCLEOTIDE SEQUENCE</scope>
</reference>